<evidence type="ECO:0000256" key="4">
    <source>
        <dbReference type="ARBA" id="ARBA00023136"/>
    </source>
</evidence>
<dbReference type="GO" id="GO:0003885">
    <property type="term" value="F:D-arabinono-1,4-lactone oxidase activity"/>
    <property type="evidence" value="ECO:0007669"/>
    <property type="project" value="InterPro"/>
</dbReference>
<dbReference type="EMBL" id="JRES01000745">
    <property type="protein sequence ID" value="KNC28809.1"/>
    <property type="molecule type" value="Genomic_DNA"/>
</dbReference>
<comment type="caution">
    <text evidence="6">The sequence shown here is derived from an EMBL/GenBank/DDBJ whole genome shotgun (WGS) entry which is preliminary data.</text>
</comment>
<comment type="subcellular location">
    <subcellularLocation>
        <location evidence="1">Membrane</location>
        <topology evidence="1">Multi-pass membrane protein</topology>
    </subcellularLocation>
</comment>
<evidence type="ECO:0000313" key="7">
    <source>
        <dbReference type="Proteomes" id="UP000037069"/>
    </source>
</evidence>
<dbReference type="Pfam" id="PF06423">
    <property type="entry name" value="GWT1"/>
    <property type="match status" value="1"/>
</dbReference>
<keyword evidence="3 5" id="KW-1133">Transmembrane helix</keyword>
<reference evidence="6" key="1">
    <citation type="journal article" date="2015" name="Nat. Commun.">
        <title>Lucilia cuprina genome unlocks parasitic fly biology to underpin future interventions.</title>
        <authorList>
            <person name="Anstead C.A."/>
            <person name="Korhonen P.K."/>
            <person name="Young N.D."/>
            <person name="Hall R.S."/>
            <person name="Jex A.R."/>
            <person name="Murali S.C."/>
            <person name="Hughes D.S."/>
            <person name="Lee S.F."/>
            <person name="Perry T."/>
            <person name="Stroehlein A.J."/>
            <person name="Ansell B.R."/>
            <person name="Breugelmans B."/>
            <person name="Hofmann A."/>
            <person name="Qu J."/>
            <person name="Dugan S."/>
            <person name="Lee S.L."/>
            <person name="Chao H."/>
            <person name="Dinh H."/>
            <person name="Han Y."/>
            <person name="Doddapaneni H.V."/>
            <person name="Worley K.C."/>
            <person name="Muzny D.M."/>
            <person name="Ioannidis P."/>
            <person name="Waterhouse R.M."/>
            <person name="Zdobnov E.M."/>
            <person name="James P.J."/>
            <person name="Bagnall N.H."/>
            <person name="Kotze A.C."/>
            <person name="Gibbs R.A."/>
            <person name="Richards S."/>
            <person name="Batterham P."/>
            <person name="Gasser R.B."/>
        </authorList>
    </citation>
    <scope>NUCLEOTIDE SEQUENCE [LARGE SCALE GENOMIC DNA]</scope>
    <source>
        <strain evidence="6">LS</strain>
        <tissue evidence="6">Full body</tissue>
    </source>
</reference>
<evidence type="ECO:0000256" key="1">
    <source>
        <dbReference type="ARBA" id="ARBA00004141"/>
    </source>
</evidence>
<keyword evidence="4 5" id="KW-0472">Membrane</keyword>
<keyword evidence="7" id="KW-1185">Reference proteome</keyword>
<organism evidence="6 7">
    <name type="scientific">Lucilia cuprina</name>
    <name type="common">Green bottle fly</name>
    <name type="synonym">Australian sheep blowfly</name>
    <dbReference type="NCBI Taxonomy" id="7375"/>
    <lineage>
        <taxon>Eukaryota</taxon>
        <taxon>Metazoa</taxon>
        <taxon>Ecdysozoa</taxon>
        <taxon>Arthropoda</taxon>
        <taxon>Hexapoda</taxon>
        <taxon>Insecta</taxon>
        <taxon>Pterygota</taxon>
        <taxon>Neoptera</taxon>
        <taxon>Endopterygota</taxon>
        <taxon>Diptera</taxon>
        <taxon>Brachycera</taxon>
        <taxon>Muscomorpha</taxon>
        <taxon>Oestroidea</taxon>
        <taxon>Calliphoridae</taxon>
        <taxon>Luciliinae</taxon>
        <taxon>Lucilia</taxon>
    </lineage>
</organism>
<dbReference type="GO" id="GO:0016020">
    <property type="term" value="C:membrane"/>
    <property type="evidence" value="ECO:0007669"/>
    <property type="project" value="UniProtKB-SubCell"/>
</dbReference>
<feature type="transmembrane region" description="Helical" evidence="5">
    <location>
        <begin position="188"/>
        <end position="206"/>
    </location>
</feature>
<dbReference type="GO" id="GO:0072659">
    <property type="term" value="P:protein localization to plasma membrane"/>
    <property type="evidence" value="ECO:0007669"/>
    <property type="project" value="TreeGrafter"/>
</dbReference>
<evidence type="ECO:0000313" key="6">
    <source>
        <dbReference type="EMBL" id="KNC28809.1"/>
    </source>
</evidence>
<dbReference type="AlphaFoldDB" id="A0A0L0CBG7"/>
<dbReference type="Proteomes" id="UP000037069">
    <property type="component" value="Unassembled WGS sequence"/>
</dbReference>
<keyword evidence="2 5" id="KW-0812">Transmembrane</keyword>
<dbReference type="STRING" id="7375.A0A0L0CBG7"/>
<dbReference type="PANTHER" id="PTHR20661">
    <property type="entry name" value="PHOSPHATIDYLINOSITOL-GLYCAN BIOSYNTHESIS CLASS W PROTEIN"/>
    <property type="match status" value="1"/>
</dbReference>
<protein>
    <submittedName>
        <fullName evidence="6">Uncharacterized protein</fullName>
    </submittedName>
</protein>
<dbReference type="PANTHER" id="PTHR20661:SF0">
    <property type="entry name" value="PHOSPHATIDYLINOSITOL-GLYCAN BIOSYNTHESIS CLASS W PROTEIN"/>
    <property type="match status" value="1"/>
</dbReference>
<evidence type="ECO:0000256" key="3">
    <source>
        <dbReference type="ARBA" id="ARBA00022989"/>
    </source>
</evidence>
<dbReference type="GO" id="GO:0032216">
    <property type="term" value="F:glucosaminyl-phosphatidylinositol O-acyltransferase activity"/>
    <property type="evidence" value="ECO:0007669"/>
    <property type="project" value="TreeGrafter"/>
</dbReference>
<feature type="transmembrane region" description="Helical" evidence="5">
    <location>
        <begin position="251"/>
        <end position="272"/>
    </location>
</feature>
<feature type="transmembrane region" description="Helical" evidence="5">
    <location>
        <begin position="218"/>
        <end position="239"/>
    </location>
</feature>
<evidence type="ECO:0000256" key="5">
    <source>
        <dbReference type="SAM" id="Phobius"/>
    </source>
</evidence>
<evidence type="ECO:0000256" key="2">
    <source>
        <dbReference type="ARBA" id="ARBA00022692"/>
    </source>
</evidence>
<accession>A0A0L0CBG7</accession>
<feature type="transmembrane region" description="Helical" evidence="5">
    <location>
        <begin position="122"/>
        <end position="140"/>
    </location>
</feature>
<dbReference type="GO" id="GO:0005783">
    <property type="term" value="C:endoplasmic reticulum"/>
    <property type="evidence" value="ECO:0007669"/>
    <property type="project" value="TreeGrafter"/>
</dbReference>
<sequence length="360" mass="41525">MDVDDLLKHENWTTVFTHSEFHRIWWYPYSNKVYVWQADRTDKPAEPPLYSFYGTKLGRLLYEALLWVAVKVSPALTPRVEAWLFNQQFDSNDVTTHVGRSDQEINMDCLFKQFEHVTEYGVHWNFFFTLGFLPCTYAIVKRIPPKNRLVTAIITAFAYELLLKNTGLMEWALTAPRTDLISQNKEGITSFMGYLAIFAFGNALGFQILNPKEKLFTTVIRCLSWAGVAHGIFYILRIATQPSRRLANLPYVFWCVSFNAGLVGVFALLEIYRQLWQSQGFIIQLRRSVYSTVPSWGPLDCSLYLSPEVELRSSKECMSTLARKTCSASLASPSGVLWNEMFGFRNEFWCTMFENSNCSI</sequence>
<name>A0A0L0CBG7_LUCCU</name>
<dbReference type="InterPro" id="IPR009447">
    <property type="entry name" value="PIGW/GWT1"/>
</dbReference>
<gene>
    <name evidence="6" type="ORF">FF38_02484</name>
</gene>
<dbReference type="GO" id="GO:0006506">
    <property type="term" value="P:GPI anchor biosynthetic process"/>
    <property type="evidence" value="ECO:0007669"/>
    <property type="project" value="InterPro"/>
</dbReference>
<proteinExistence type="predicted"/>